<organism evidence="2 3">
    <name type="scientific">Paenisporosarcina antarctica</name>
    <dbReference type="NCBI Taxonomy" id="417367"/>
    <lineage>
        <taxon>Bacteria</taxon>
        <taxon>Bacillati</taxon>
        <taxon>Bacillota</taxon>
        <taxon>Bacilli</taxon>
        <taxon>Bacillales</taxon>
        <taxon>Caryophanaceae</taxon>
        <taxon>Paenisporosarcina</taxon>
    </lineage>
</organism>
<dbReference type="GO" id="GO:0008168">
    <property type="term" value="F:methyltransferase activity"/>
    <property type="evidence" value="ECO:0007669"/>
    <property type="project" value="UniProtKB-KW"/>
</dbReference>
<dbReference type="Pfam" id="PF13649">
    <property type="entry name" value="Methyltransf_25"/>
    <property type="match status" value="1"/>
</dbReference>
<dbReference type="KEGG" id="panc:E2636_17175"/>
<dbReference type="AlphaFoldDB" id="A0A4P7A1M7"/>
<dbReference type="CDD" id="cd02440">
    <property type="entry name" value="AdoMet_MTases"/>
    <property type="match status" value="1"/>
</dbReference>
<keyword evidence="2" id="KW-0808">Transferase</keyword>
<dbReference type="GO" id="GO:0032259">
    <property type="term" value="P:methylation"/>
    <property type="evidence" value="ECO:0007669"/>
    <property type="project" value="UniProtKB-KW"/>
</dbReference>
<accession>A0A4P7A1M7</accession>
<dbReference type="InterPro" id="IPR041698">
    <property type="entry name" value="Methyltransf_25"/>
</dbReference>
<dbReference type="Gene3D" id="3.40.50.150">
    <property type="entry name" value="Vaccinia Virus protein VP39"/>
    <property type="match status" value="1"/>
</dbReference>
<evidence type="ECO:0000259" key="1">
    <source>
        <dbReference type="Pfam" id="PF13649"/>
    </source>
</evidence>
<dbReference type="InterPro" id="IPR029063">
    <property type="entry name" value="SAM-dependent_MTases_sf"/>
</dbReference>
<evidence type="ECO:0000313" key="2">
    <source>
        <dbReference type="EMBL" id="QBP42762.1"/>
    </source>
</evidence>
<evidence type="ECO:0000313" key="3">
    <source>
        <dbReference type="Proteomes" id="UP000294292"/>
    </source>
</evidence>
<dbReference type="EMBL" id="CP038015">
    <property type="protein sequence ID" value="QBP42762.1"/>
    <property type="molecule type" value="Genomic_DNA"/>
</dbReference>
<proteinExistence type="predicted"/>
<dbReference type="Proteomes" id="UP000294292">
    <property type="component" value="Chromosome"/>
</dbReference>
<gene>
    <name evidence="2" type="ORF">E2636_17175</name>
</gene>
<feature type="domain" description="Methyltransferase" evidence="1">
    <location>
        <begin position="40"/>
        <end position="132"/>
    </location>
</feature>
<sequence length="234" mass="26528">MLNKYLNFLAYFGIGGAHPGGFALTQSIMEDEIIQPFESVLDIGCGTGQTAAFLAQRFECQVTGIDNHPIMLEKARERFKNKEFRVKIIEGDAQNLNLADNSFDLIIAESIIAFTDISKTIAELARVLKSDGSLIMIEMTAEKLSDELQRKVFSLYGINEILNEEEWILKLQQAGFTKVEVINAPVDLIPSEINDINQSENINLDFYDLWDEHNTFIDQHPQLIGFRAFRCFLT</sequence>
<reference evidence="2 3" key="1">
    <citation type="submission" date="2019-03" db="EMBL/GenBank/DDBJ databases">
        <title>Complete genome sequence of Paenisporosarcina antarctica CGMCC 1.6503T.</title>
        <authorList>
            <person name="Rong J.-C."/>
            <person name="Chi N.-Y."/>
            <person name="Zhang Q.-F."/>
        </authorList>
    </citation>
    <scope>NUCLEOTIDE SEQUENCE [LARGE SCALE GENOMIC DNA]</scope>
    <source>
        <strain evidence="2 3">CGMCC 1.6503</strain>
    </source>
</reference>
<dbReference type="OrthoDB" id="43862at2"/>
<protein>
    <submittedName>
        <fullName evidence="2">Class I SAM-dependent methyltransferase</fullName>
    </submittedName>
</protein>
<dbReference type="RefSeq" id="WP_134211445.1">
    <property type="nucleotide sequence ID" value="NZ_CP038015.1"/>
</dbReference>
<dbReference type="InterPro" id="IPR050447">
    <property type="entry name" value="Erg6_SMT_methyltransf"/>
</dbReference>
<dbReference type="SUPFAM" id="SSF53335">
    <property type="entry name" value="S-adenosyl-L-methionine-dependent methyltransferases"/>
    <property type="match status" value="1"/>
</dbReference>
<keyword evidence="3" id="KW-1185">Reference proteome</keyword>
<dbReference type="PANTHER" id="PTHR44068:SF11">
    <property type="entry name" value="GERANYL DIPHOSPHATE 2-C-METHYLTRANSFERASE"/>
    <property type="match status" value="1"/>
</dbReference>
<name>A0A4P7A1M7_9BACL</name>
<dbReference type="PANTHER" id="PTHR44068">
    <property type="entry name" value="ZGC:194242"/>
    <property type="match status" value="1"/>
</dbReference>
<keyword evidence="2" id="KW-0489">Methyltransferase</keyword>